<dbReference type="AlphaFoldDB" id="A0A0P9C986"/>
<dbReference type="Proteomes" id="UP000183104">
    <property type="component" value="Unassembled WGS sequence"/>
</dbReference>
<dbReference type="PANTHER" id="PTHR37827">
    <property type="entry name" value="TUDOR DOMAIN-CONTAINING PROTEIN"/>
    <property type="match status" value="1"/>
</dbReference>
<reference evidence="2" key="1">
    <citation type="submission" date="2016-10" db="EMBL/GenBank/DDBJ databases">
        <authorList>
            <person name="Varghese N."/>
        </authorList>
    </citation>
    <scope>NUCLEOTIDE SEQUENCE [LARGE SCALE GENOMIC DNA]</scope>
    <source>
        <strain evidence="2">HL 19</strain>
    </source>
</reference>
<sequence length="115" mass="13231">MIGEPSAPGSPGEAEPCALCGRAGPRLTVHHLIPRALHRRKWVRRRYGTEEPRHRVLPVCRPCHSHIHAVLSEQELARDYNTAEALLRHPEIQRFTAWIADKPADFRPRSRPKKR</sequence>
<accession>A0A0P9C986</accession>
<gene>
    <name evidence="1" type="ORF">SAMN05661077_0754</name>
</gene>
<dbReference type="STRING" id="381306.AN478_11395"/>
<proteinExistence type="predicted"/>
<keyword evidence="2" id="KW-1185">Reference proteome</keyword>
<evidence type="ECO:0000313" key="2">
    <source>
        <dbReference type="Proteomes" id="UP000183104"/>
    </source>
</evidence>
<name>A0A0P9C986_9GAMM</name>
<evidence type="ECO:0008006" key="3">
    <source>
        <dbReference type="Google" id="ProtNLM"/>
    </source>
</evidence>
<protein>
    <recommendedName>
        <fullName evidence="3">HNH endonuclease</fullName>
    </recommendedName>
</protein>
<dbReference type="PANTHER" id="PTHR37827:SF1">
    <property type="entry name" value="HNH DOMAIN-CONTAINING PROTEIN"/>
    <property type="match status" value="1"/>
</dbReference>
<dbReference type="EMBL" id="FMUN01000002">
    <property type="protein sequence ID" value="SCX93214.1"/>
    <property type="molecule type" value="Genomic_DNA"/>
</dbReference>
<organism evidence="1 2">
    <name type="scientific">Thiohalorhabdus denitrificans</name>
    <dbReference type="NCBI Taxonomy" id="381306"/>
    <lineage>
        <taxon>Bacteria</taxon>
        <taxon>Pseudomonadati</taxon>
        <taxon>Pseudomonadota</taxon>
        <taxon>Gammaproteobacteria</taxon>
        <taxon>Thiohalorhabdales</taxon>
        <taxon>Thiohalorhabdaceae</taxon>
        <taxon>Thiohalorhabdus</taxon>
    </lineage>
</organism>
<dbReference type="Gene3D" id="1.10.30.50">
    <property type="match status" value="1"/>
</dbReference>
<evidence type="ECO:0000313" key="1">
    <source>
        <dbReference type="EMBL" id="SCX93214.1"/>
    </source>
</evidence>